<evidence type="ECO:0000313" key="2">
    <source>
        <dbReference type="EMBL" id="PJE76842.1"/>
    </source>
</evidence>
<dbReference type="Pfam" id="PF01255">
    <property type="entry name" value="Prenyltransf"/>
    <property type="match status" value="1"/>
</dbReference>
<dbReference type="AlphaFoldDB" id="A0A2M8LHC9"/>
<dbReference type="SUPFAM" id="SSF64005">
    <property type="entry name" value="Undecaprenyl diphosphate synthase"/>
    <property type="match status" value="1"/>
</dbReference>
<evidence type="ECO:0000256" key="1">
    <source>
        <dbReference type="ARBA" id="ARBA00022679"/>
    </source>
</evidence>
<dbReference type="PANTHER" id="PTHR10291">
    <property type="entry name" value="DEHYDRODOLICHYL DIPHOSPHATE SYNTHASE FAMILY MEMBER"/>
    <property type="match status" value="1"/>
</dbReference>
<dbReference type="GO" id="GO:0045547">
    <property type="term" value="F:ditrans,polycis-polyprenyl diphosphate synthase [(2E,6E)-farnesyl diphosphate specific] activity"/>
    <property type="evidence" value="ECO:0007669"/>
    <property type="project" value="TreeGrafter"/>
</dbReference>
<proteinExistence type="predicted"/>
<dbReference type="Proteomes" id="UP000231436">
    <property type="component" value="Unassembled WGS sequence"/>
</dbReference>
<dbReference type="Gene3D" id="3.40.1180.10">
    <property type="entry name" value="Decaprenyl diphosphate synthase-like"/>
    <property type="match status" value="1"/>
</dbReference>
<comment type="caution">
    <text evidence="2">The sequence shown here is derived from an EMBL/GenBank/DDBJ whole genome shotgun (WGS) entry which is preliminary data.</text>
</comment>
<name>A0A2M8LHC9_9BACT</name>
<dbReference type="InterPro" id="IPR001441">
    <property type="entry name" value="UPP_synth-like"/>
</dbReference>
<accession>A0A2M8LHC9</accession>
<dbReference type="PANTHER" id="PTHR10291:SF0">
    <property type="entry name" value="DEHYDRODOLICHYL DIPHOSPHATE SYNTHASE 2"/>
    <property type="match status" value="1"/>
</dbReference>
<protein>
    <submittedName>
        <fullName evidence="2">Di-trans,poly-cis-decaprenylcistransferase</fullName>
    </submittedName>
</protein>
<gene>
    <name evidence="2" type="primary">uppS</name>
    <name evidence="2" type="ORF">COV05_02350</name>
</gene>
<dbReference type="GO" id="GO:0016094">
    <property type="term" value="P:polyprenol biosynthetic process"/>
    <property type="evidence" value="ECO:0007669"/>
    <property type="project" value="TreeGrafter"/>
</dbReference>
<dbReference type="NCBIfam" id="TIGR00055">
    <property type="entry name" value="uppS"/>
    <property type="match status" value="1"/>
</dbReference>
<dbReference type="InterPro" id="IPR036424">
    <property type="entry name" value="UPP_synth-like_sf"/>
</dbReference>
<reference evidence="3" key="1">
    <citation type="submission" date="2017-09" db="EMBL/GenBank/DDBJ databases">
        <title>Depth-based differentiation of microbial function through sediment-hosted aquifers and enrichment of novel symbionts in the deep terrestrial subsurface.</title>
        <authorList>
            <person name="Probst A.J."/>
            <person name="Ladd B."/>
            <person name="Jarett J.K."/>
            <person name="Geller-Mcgrath D.E."/>
            <person name="Sieber C.M.K."/>
            <person name="Emerson J.B."/>
            <person name="Anantharaman K."/>
            <person name="Thomas B.C."/>
            <person name="Malmstrom R."/>
            <person name="Stieglmeier M."/>
            <person name="Klingl A."/>
            <person name="Woyke T."/>
            <person name="Ryan C.M."/>
            <person name="Banfield J.F."/>
        </authorList>
    </citation>
    <scope>NUCLEOTIDE SEQUENCE [LARGE SCALE GENOMIC DNA]</scope>
</reference>
<sequence>MEAFTGRSGIFDGVIISCSDKGTRFFLEQDVRLKVVGRREGLNNRIQKAIDDAEAKTAGGTRGQINMCINYGGRAEIVDGIQKIITQGKTVEEINEDMVSASLWTNGIPEPEMIVRTSGEKRLSGFLAWSGVYSELMFIDHHWPDFSVEDLDACLEEYQGRQRRYGV</sequence>
<dbReference type="EMBL" id="PFEU01000009">
    <property type="protein sequence ID" value="PJE76842.1"/>
    <property type="molecule type" value="Genomic_DNA"/>
</dbReference>
<dbReference type="CDD" id="cd00475">
    <property type="entry name" value="Cis_IPPS"/>
    <property type="match status" value="1"/>
</dbReference>
<keyword evidence="1 2" id="KW-0808">Transferase</keyword>
<organism evidence="2 3">
    <name type="scientific">Candidatus Uhrbacteria bacterium CG10_big_fil_rev_8_21_14_0_10_48_16</name>
    <dbReference type="NCBI Taxonomy" id="1975038"/>
    <lineage>
        <taxon>Bacteria</taxon>
        <taxon>Candidatus Uhriibacteriota</taxon>
    </lineage>
</organism>
<evidence type="ECO:0000313" key="3">
    <source>
        <dbReference type="Proteomes" id="UP000231436"/>
    </source>
</evidence>